<organism evidence="1 2">
    <name type="scientific">Soonwooa buanensis</name>
    <dbReference type="NCBI Taxonomy" id="619805"/>
    <lineage>
        <taxon>Bacteria</taxon>
        <taxon>Pseudomonadati</taxon>
        <taxon>Bacteroidota</taxon>
        <taxon>Flavobacteriia</taxon>
        <taxon>Flavobacteriales</taxon>
        <taxon>Weeksellaceae</taxon>
        <taxon>Chryseobacterium group</taxon>
        <taxon>Soonwooa</taxon>
    </lineage>
</organism>
<dbReference type="InterPro" id="IPR036291">
    <property type="entry name" value="NAD(P)-bd_dom_sf"/>
</dbReference>
<dbReference type="OrthoDB" id="751203at2"/>
<dbReference type="RefSeq" id="WP_079666397.1">
    <property type="nucleotide sequence ID" value="NZ_FUYZ01000003.1"/>
</dbReference>
<dbReference type="EMBL" id="FUYZ01000003">
    <property type="protein sequence ID" value="SKB79019.1"/>
    <property type="molecule type" value="Genomic_DNA"/>
</dbReference>
<dbReference type="Gene3D" id="3.40.50.720">
    <property type="entry name" value="NAD(P)-binding Rossmann-like Domain"/>
    <property type="match status" value="1"/>
</dbReference>
<gene>
    <name evidence="1" type="ORF">SAMN05660477_01116</name>
</gene>
<dbReference type="STRING" id="619805.SAMN05660477_01116"/>
<keyword evidence="2" id="KW-1185">Reference proteome</keyword>
<name>A0A1T5E5A0_9FLAO</name>
<reference evidence="1 2" key="1">
    <citation type="submission" date="2017-02" db="EMBL/GenBank/DDBJ databases">
        <authorList>
            <person name="Peterson S.W."/>
        </authorList>
    </citation>
    <scope>NUCLEOTIDE SEQUENCE [LARGE SCALE GENOMIC DNA]</scope>
    <source>
        <strain evidence="1 2">DSM 22323</strain>
    </source>
</reference>
<evidence type="ECO:0000313" key="2">
    <source>
        <dbReference type="Proteomes" id="UP000191112"/>
    </source>
</evidence>
<evidence type="ECO:0000313" key="1">
    <source>
        <dbReference type="EMBL" id="SKB79019.1"/>
    </source>
</evidence>
<dbReference type="AlphaFoldDB" id="A0A1T5E5A0"/>
<accession>A0A1T5E5A0</accession>
<evidence type="ECO:0008006" key="3">
    <source>
        <dbReference type="Google" id="ProtNLM"/>
    </source>
</evidence>
<dbReference type="Proteomes" id="UP000191112">
    <property type="component" value="Unassembled WGS sequence"/>
</dbReference>
<proteinExistence type="predicted"/>
<protein>
    <recommendedName>
        <fullName evidence="3">Nucleoside-diphosphate-sugar epimerase</fullName>
    </recommendedName>
</protein>
<dbReference type="SUPFAM" id="SSF51735">
    <property type="entry name" value="NAD(P)-binding Rossmann-fold domains"/>
    <property type="match status" value="1"/>
</dbReference>
<sequence>MKKIGIIGCGWLGFRMAKHFFSTHEIFATTTSDDKIKMLSDLSFQAFKIDFDTGEFLKPNEIWKNLDVIIITIPFSKSADFEVLKNRFENLSSFLKNFEKPIFLMSSIGVYPQIEEEISETNLDESLLNPNIFGIENLMKKNFPQINILRLGGLMGDDRYLSKYKIKEPQQIVNHIHFEDISRIVEKIIDENLQSKTYNLVAPLHPTKQQVVDFQTKNIEAKIEESFGRKIISTNLENDLKYEFLHPDPRKF</sequence>